<feature type="chain" id="PRO_5041277337" evidence="1">
    <location>
        <begin position="18"/>
        <end position="115"/>
    </location>
</feature>
<dbReference type="EMBL" id="CAUJNA010003557">
    <property type="protein sequence ID" value="CAJ1404805.1"/>
    <property type="molecule type" value="Genomic_DNA"/>
</dbReference>
<organism evidence="2 3">
    <name type="scientific">Effrenium voratum</name>
    <dbReference type="NCBI Taxonomy" id="2562239"/>
    <lineage>
        <taxon>Eukaryota</taxon>
        <taxon>Sar</taxon>
        <taxon>Alveolata</taxon>
        <taxon>Dinophyceae</taxon>
        <taxon>Suessiales</taxon>
        <taxon>Symbiodiniaceae</taxon>
        <taxon>Effrenium</taxon>
    </lineage>
</organism>
<evidence type="ECO:0000313" key="2">
    <source>
        <dbReference type="EMBL" id="CAJ1404805.1"/>
    </source>
</evidence>
<name>A0AA36JG93_9DINO</name>
<sequence>MWGPMWQQFATLGLCCAISCPEAPGPGLRAKNLCVHDILQEALDERPLGGAEQAFKARQSLERGPLRFTRRGGPLKQLELYPSHRPWTASCAGLPLGALGEPACIQSPGSRTAPH</sequence>
<evidence type="ECO:0000256" key="1">
    <source>
        <dbReference type="SAM" id="SignalP"/>
    </source>
</evidence>
<keyword evidence="1" id="KW-0732">Signal</keyword>
<gene>
    <name evidence="2" type="ORF">EVOR1521_LOCUS27188</name>
</gene>
<evidence type="ECO:0000313" key="3">
    <source>
        <dbReference type="Proteomes" id="UP001178507"/>
    </source>
</evidence>
<dbReference type="AlphaFoldDB" id="A0AA36JG93"/>
<dbReference type="Proteomes" id="UP001178507">
    <property type="component" value="Unassembled WGS sequence"/>
</dbReference>
<feature type="signal peptide" evidence="1">
    <location>
        <begin position="1"/>
        <end position="17"/>
    </location>
</feature>
<protein>
    <submittedName>
        <fullName evidence="2">Uncharacterized protein</fullName>
    </submittedName>
</protein>
<keyword evidence="3" id="KW-1185">Reference proteome</keyword>
<comment type="caution">
    <text evidence="2">The sequence shown here is derived from an EMBL/GenBank/DDBJ whole genome shotgun (WGS) entry which is preliminary data.</text>
</comment>
<proteinExistence type="predicted"/>
<accession>A0AA36JG93</accession>
<reference evidence="2" key="1">
    <citation type="submission" date="2023-08" db="EMBL/GenBank/DDBJ databases">
        <authorList>
            <person name="Chen Y."/>
            <person name="Shah S."/>
            <person name="Dougan E. K."/>
            <person name="Thang M."/>
            <person name="Chan C."/>
        </authorList>
    </citation>
    <scope>NUCLEOTIDE SEQUENCE</scope>
</reference>